<dbReference type="EMBL" id="VKKU01000001">
    <property type="protein sequence ID" value="TSB05044.1"/>
    <property type="molecule type" value="Genomic_DNA"/>
</dbReference>
<comment type="caution">
    <text evidence="2">The sequence shown here is derived from an EMBL/GenBank/DDBJ whole genome shotgun (WGS) entry which is preliminary data.</text>
</comment>
<proteinExistence type="predicted"/>
<dbReference type="AlphaFoldDB" id="A0A553WK67"/>
<accession>A0A553WK67</accession>
<evidence type="ECO:0000256" key="1">
    <source>
        <dbReference type="SAM" id="MobiDB-lite"/>
    </source>
</evidence>
<dbReference type="RefSeq" id="WP_143775960.1">
    <property type="nucleotide sequence ID" value="NZ_VKKU01000001.1"/>
</dbReference>
<organism evidence="2 3">
    <name type="scientific">Sphingorhabdus contaminans</name>
    <dbReference type="NCBI Taxonomy" id="1343899"/>
    <lineage>
        <taxon>Bacteria</taxon>
        <taxon>Pseudomonadati</taxon>
        <taxon>Pseudomonadota</taxon>
        <taxon>Alphaproteobacteria</taxon>
        <taxon>Sphingomonadales</taxon>
        <taxon>Sphingomonadaceae</taxon>
        <taxon>Sphingorhabdus</taxon>
    </lineage>
</organism>
<evidence type="ECO:0000313" key="3">
    <source>
        <dbReference type="Proteomes" id="UP000320160"/>
    </source>
</evidence>
<gene>
    <name evidence="2" type="ORF">FOM92_06575</name>
</gene>
<sequence length="323" mass="35207">MEMIERIARVLAGQYLSRDTSGRAGAEHASIWVDGNWTEFKDDAVAVLKTMRQPPTSVTNDNDAALWELVIQSTLEQHGSAAGDGDDFRKPATRDPILSDRREQGIAQTGEEDPLSGIEDPIVAAAVSELSHKSPAEPLIRNNGTDTMNDNAPANPATGVATSNYDSGFAPVGSSDGHQSTEHMVTEIYRLRSLAAALADSVEVCEKVAREGEEIFRSVFLDKAKERREMVNEFNARILALGGKIDGESDYIPDFTLSHLESPAASGTMMNALETHEANLRALFLTAIHEQSGDAEAFLSTQYLVIQRAEEELRRLRAEVAPQ</sequence>
<dbReference type="Proteomes" id="UP000320160">
    <property type="component" value="Unassembled WGS sequence"/>
</dbReference>
<evidence type="ECO:0000313" key="2">
    <source>
        <dbReference type="EMBL" id="TSB05044.1"/>
    </source>
</evidence>
<dbReference type="InterPro" id="IPR012347">
    <property type="entry name" value="Ferritin-like"/>
</dbReference>
<feature type="compositionally biased region" description="Basic and acidic residues" evidence="1">
    <location>
        <begin position="86"/>
        <end position="104"/>
    </location>
</feature>
<dbReference type="OrthoDB" id="7450571at2"/>
<reference evidence="2 3" key="1">
    <citation type="submission" date="2019-07" db="EMBL/GenBank/DDBJ databases">
        <authorList>
            <person name="Park M."/>
        </authorList>
    </citation>
    <scope>NUCLEOTIDE SEQUENCE [LARGE SCALE GENOMIC DNA]</scope>
    <source>
        <strain evidence="2 3">KCTC32445</strain>
    </source>
</reference>
<protein>
    <recommendedName>
        <fullName evidence="4">DUF2383 domain-containing protein</fullName>
    </recommendedName>
</protein>
<dbReference type="Gene3D" id="1.20.1260.10">
    <property type="match status" value="1"/>
</dbReference>
<evidence type="ECO:0008006" key="4">
    <source>
        <dbReference type="Google" id="ProtNLM"/>
    </source>
</evidence>
<feature type="region of interest" description="Disordered" evidence="1">
    <location>
        <begin position="78"/>
        <end position="116"/>
    </location>
</feature>
<name>A0A553WK67_9SPHN</name>
<keyword evidence="3" id="KW-1185">Reference proteome</keyword>